<dbReference type="PROSITE" id="PS51257">
    <property type="entry name" value="PROKAR_LIPOPROTEIN"/>
    <property type="match status" value="1"/>
</dbReference>
<proteinExistence type="predicted"/>
<reference evidence="1 2" key="1">
    <citation type="journal article" date="2011" name="Int. J. Syst. Evol. Microbiol.">
        <title>Relationship of Bacillus amyloliquefaciens clades associated with strains DSM 7T and FZB42T: a proposal for Bacillus amyloliquefaciens subsp. amyloliquefaciens subsp. nov. and Bacillus amyloliquefaciens subsp. plantarum subsp. nov. based on complete genome sequence comparisons.</title>
        <authorList>
            <person name="Borriss R."/>
            <person name="Chen X.H."/>
            <person name="Rueckert C."/>
            <person name="Blom J."/>
            <person name="Becker A."/>
            <person name="Baumgarth B."/>
            <person name="Fan B."/>
            <person name="Pukall R."/>
            <person name="Schumann P."/>
            <person name="Sproer C."/>
            <person name="Junge H."/>
            <person name="Vater J."/>
            <person name="Puhler A."/>
            <person name="Klenk H.P."/>
        </authorList>
    </citation>
    <scope>NUCLEOTIDE SEQUENCE [LARGE SCALE GENOMIC DNA]</scope>
    <source>
        <strain evidence="2">DSM 7</strain>
    </source>
</reference>
<accession>A0A9P1JFK6</accession>
<evidence type="ECO:0000313" key="2">
    <source>
        <dbReference type="Proteomes" id="UP000006562"/>
    </source>
</evidence>
<dbReference type="EMBL" id="FN597644">
    <property type="protein sequence ID" value="CBI42089.1"/>
    <property type="molecule type" value="Genomic_DNA"/>
</dbReference>
<reference evidence="2" key="2">
    <citation type="journal article" date="2011" name="J. Biotechnol.">
        <title>Genome sequence of B. amyloliquefaciens type strain DSM7(T) reveals differences to plant-associated B. amyloliquefaciens FZB42.</title>
        <authorList>
            <person name="Ruckert C."/>
            <person name="Blom J."/>
            <person name="Chen X."/>
            <person name="Reva O."/>
            <person name="Borriss R."/>
        </authorList>
    </citation>
    <scope>NUCLEOTIDE SEQUENCE [LARGE SCALE GENOMIC DNA]</scope>
    <source>
        <strain evidence="2">DSM 7</strain>
    </source>
</reference>
<name>A0A9P1JFK6_BACAS</name>
<gene>
    <name evidence="1" type="ordered locus">BAMF_0963</name>
</gene>
<keyword evidence="2" id="KW-1185">Reference proteome</keyword>
<dbReference type="Proteomes" id="UP000006562">
    <property type="component" value="Chromosome"/>
</dbReference>
<sequence length="183" mass="20038">MKRVGLLFSALIAAFLIGGCSSDSQPHNKDSTAKAEEVSTNENLGEDSAIWAYSAEMNDKANYDGLDIKIDRILISPSSAHIAIKGSIENIGHSSFEAYPAAETIKLNTGEELGPEEVIKVVDDGTNKLKKKGDRLDFFYAWPMSNTTPNEVTSINLSWNIYKTLGDDAVNSATFTRNYILKQ</sequence>
<protein>
    <recommendedName>
        <fullName evidence="3">Lipoprotein</fullName>
    </recommendedName>
</protein>
<evidence type="ECO:0008006" key="3">
    <source>
        <dbReference type="Google" id="ProtNLM"/>
    </source>
</evidence>
<dbReference type="KEGG" id="bao:BAMF_0963"/>
<organism evidence="1 2">
    <name type="scientific">Bacillus amyloliquefaciens (strain ATCC 23350 / DSM 7 / BCRC 11601 / CCUG 28519 / NBRC 15535 / NRRL B-14393 / F)</name>
    <dbReference type="NCBI Taxonomy" id="692420"/>
    <lineage>
        <taxon>Bacteria</taxon>
        <taxon>Bacillati</taxon>
        <taxon>Bacillota</taxon>
        <taxon>Bacilli</taxon>
        <taxon>Bacillales</taxon>
        <taxon>Bacillaceae</taxon>
        <taxon>Bacillus</taxon>
        <taxon>Bacillus amyloliquefaciens group</taxon>
    </lineage>
</organism>
<evidence type="ECO:0000313" key="1">
    <source>
        <dbReference type="EMBL" id="CBI42089.1"/>
    </source>
</evidence>
<dbReference type="AlphaFoldDB" id="A0A9P1JFK6"/>